<dbReference type="PANTHER" id="PTHR33507">
    <property type="entry name" value="INNER MEMBRANE PROTEIN YBBJ"/>
    <property type="match status" value="1"/>
</dbReference>
<dbReference type="EMBL" id="MT631527">
    <property type="protein sequence ID" value="QNO52978.1"/>
    <property type="molecule type" value="Genomic_DNA"/>
</dbReference>
<evidence type="ECO:0000259" key="7">
    <source>
        <dbReference type="Pfam" id="PF24961"/>
    </source>
</evidence>
<feature type="transmembrane region" description="Helical" evidence="5">
    <location>
        <begin position="347"/>
        <end position="374"/>
    </location>
</feature>
<evidence type="ECO:0000256" key="2">
    <source>
        <dbReference type="ARBA" id="ARBA00022692"/>
    </source>
</evidence>
<dbReference type="GO" id="GO:0006508">
    <property type="term" value="P:proteolysis"/>
    <property type="evidence" value="ECO:0007669"/>
    <property type="project" value="UniProtKB-KW"/>
</dbReference>
<reference evidence="9" key="1">
    <citation type="submission" date="2020-06" db="EMBL/GenBank/DDBJ databases">
        <title>Unique genomic features of the anaerobic methanotrophic archaea.</title>
        <authorList>
            <person name="Chadwick G.L."/>
            <person name="Skennerton C.T."/>
            <person name="Laso-Perez R."/>
            <person name="Leu A.O."/>
            <person name="Speth D.R."/>
            <person name="Yu H."/>
            <person name="Morgan-Lang C."/>
            <person name="Hatzenpichler R."/>
            <person name="Goudeau D."/>
            <person name="Malmstrom R."/>
            <person name="Brazelton W.J."/>
            <person name="Woyke T."/>
            <person name="Hallam S.J."/>
            <person name="Tyson G.W."/>
            <person name="Wegener G."/>
            <person name="Boetius A."/>
            <person name="Orphan V."/>
        </authorList>
    </citation>
    <scope>NUCLEOTIDE SEQUENCE</scope>
</reference>
<dbReference type="InterPro" id="IPR012340">
    <property type="entry name" value="NA-bd_OB-fold"/>
</dbReference>
<dbReference type="AlphaFoldDB" id="A0A7G9YY94"/>
<feature type="domain" description="NfeD1b N-terminal" evidence="8">
    <location>
        <begin position="37"/>
        <end position="201"/>
    </location>
</feature>
<accession>A0A7G9YY94</accession>
<dbReference type="InterPro" id="IPR056739">
    <property type="entry name" value="NfeD_membrane"/>
</dbReference>
<dbReference type="InterPro" id="IPR052165">
    <property type="entry name" value="Membrane_assoc_protease"/>
</dbReference>
<name>A0A7G9YY94_9EURY</name>
<dbReference type="InterPro" id="IPR002810">
    <property type="entry name" value="NfeD-like_C"/>
</dbReference>
<evidence type="ECO:0000259" key="8">
    <source>
        <dbReference type="Pfam" id="PF25145"/>
    </source>
</evidence>
<evidence type="ECO:0000313" key="9">
    <source>
        <dbReference type="EMBL" id="QNO52978.1"/>
    </source>
</evidence>
<dbReference type="CDD" id="cd07020">
    <property type="entry name" value="Clp_protease_NfeD_1"/>
    <property type="match status" value="1"/>
</dbReference>
<keyword evidence="4 5" id="KW-0472">Membrane</keyword>
<dbReference type="GO" id="GO:0016020">
    <property type="term" value="C:membrane"/>
    <property type="evidence" value="ECO:0007669"/>
    <property type="project" value="UniProtKB-SubCell"/>
</dbReference>
<keyword evidence="9" id="KW-0645">Protease</keyword>
<dbReference type="SUPFAM" id="SSF52096">
    <property type="entry name" value="ClpP/crotonase"/>
    <property type="match status" value="1"/>
</dbReference>
<dbReference type="InterPro" id="IPR029045">
    <property type="entry name" value="ClpP/crotonase-like_dom_sf"/>
</dbReference>
<keyword evidence="2 5" id="KW-0812">Transmembrane</keyword>
<feature type="transmembrane region" description="Helical" evidence="5">
    <location>
        <begin position="316"/>
        <end position="335"/>
    </location>
</feature>
<dbReference type="Pfam" id="PF24961">
    <property type="entry name" value="NfeD_membrane"/>
    <property type="match status" value="1"/>
</dbReference>
<dbReference type="PANTHER" id="PTHR33507:SF4">
    <property type="entry name" value="NODULATION COMPETITIVENESS PROTEIN NFED"/>
    <property type="match status" value="1"/>
</dbReference>
<protein>
    <submittedName>
        <fullName evidence="9">Membrane-bound protease</fullName>
        <ecNumber evidence="9">3.4.21.-</ecNumber>
    </submittedName>
</protein>
<sequence length="445" mass="48223">MNTKRLRWIFLALILLSLLLASLATGSEDAKGDKTVIYVLKIEGTITEGTSLEVVEGLREAEERGVEAVLVELNTPGGLVGSTLKITEAILNSELPVITYVTPKGAIAASAGSFILVSGNIAAMAPGTTTGAAMPVEIGMEGRKPADEKTIKFYAGHVESIAASRGRNATQAKRFVTENDVLNENTALERGIIDLIAEDETELLNKVDGMTVKIGTENRTLATKNASLYIKEKSVRSYLLETLSNPQIAFILLMVGMYGLIFGFMSPGTYVPEMIGAICLILSLYGMGLFEVNMFGVLLIIIAVILFIAEALTPTFGILTTGGAVCLIIGALILPKEPFLFNPQSEWFEGFLLTIIGVVVATAVFFFFAIGAVLKVRKRRAMVGAEELIGKVTRAETEINEDSGTIKIRGEIWNARTLDEEKIKEREKVEIVDREGLTLIVKRKE</sequence>
<dbReference type="GO" id="GO:0008233">
    <property type="term" value="F:peptidase activity"/>
    <property type="evidence" value="ECO:0007669"/>
    <property type="project" value="UniProtKB-KW"/>
</dbReference>
<dbReference type="Gene3D" id="2.40.50.140">
    <property type="entry name" value="Nucleic acid-binding proteins"/>
    <property type="match status" value="1"/>
</dbReference>
<dbReference type="Pfam" id="PF25145">
    <property type="entry name" value="NfeD1b_N"/>
    <property type="match status" value="1"/>
</dbReference>
<dbReference type="Gene3D" id="3.90.226.10">
    <property type="entry name" value="2-enoyl-CoA Hydratase, Chain A, domain 1"/>
    <property type="match status" value="1"/>
</dbReference>
<dbReference type="SUPFAM" id="SSF141322">
    <property type="entry name" value="NfeD domain-like"/>
    <property type="match status" value="1"/>
</dbReference>
<evidence type="ECO:0000256" key="5">
    <source>
        <dbReference type="SAM" id="Phobius"/>
    </source>
</evidence>
<evidence type="ECO:0000256" key="4">
    <source>
        <dbReference type="ARBA" id="ARBA00023136"/>
    </source>
</evidence>
<feature type="domain" description="NfeD integral membrane" evidence="7">
    <location>
        <begin position="248"/>
        <end position="368"/>
    </location>
</feature>
<dbReference type="Pfam" id="PF01957">
    <property type="entry name" value="NfeD"/>
    <property type="match status" value="1"/>
</dbReference>
<evidence type="ECO:0000256" key="1">
    <source>
        <dbReference type="ARBA" id="ARBA00004141"/>
    </source>
</evidence>
<evidence type="ECO:0000259" key="6">
    <source>
        <dbReference type="Pfam" id="PF01957"/>
    </source>
</evidence>
<comment type="subcellular location">
    <subcellularLocation>
        <location evidence="1">Membrane</location>
        <topology evidence="1">Multi-pass membrane protein</topology>
    </subcellularLocation>
</comment>
<organism evidence="9">
    <name type="scientific">Candidatus Methanophagaceae archaeon ANME-1 ERB6</name>
    <dbReference type="NCBI Taxonomy" id="2759912"/>
    <lineage>
        <taxon>Archaea</taxon>
        <taxon>Methanobacteriati</taxon>
        <taxon>Methanobacteriota</taxon>
        <taxon>Stenosarchaea group</taxon>
        <taxon>Methanomicrobia</taxon>
        <taxon>Candidatus Methanophagales</taxon>
        <taxon>Candidatus Methanophagaceae</taxon>
    </lineage>
</organism>
<dbReference type="EC" id="3.4.21.-" evidence="9"/>
<keyword evidence="3 5" id="KW-1133">Transmembrane helix</keyword>
<feature type="transmembrane region" description="Helical" evidence="5">
    <location>
        <begin position="248"/>
        <end position="265"/>
    </location>
</feature>
<feature type="domain" description="NfeD-like C-terminal" evidence="6">
    <location>
        <begin position="385"/>
        <end position="443"/>
    </location>
</feature>
<evidence type="ECO:0000256" key="3">
    <source>
        <dbReference type="ARBA" id="ARBA00022989"/>
    </source>
</evidence>
<proteinExistence type="predicted"/>
<feature type="transmembrane region" description="Helical" evidence="5">
    <location>
        <begin position="292"/>
        <end position="309"/>
    </location>
</feature>
<dbReference type="InterPro" id="IPR056738">
    <property type="entry name" value="NfeD1b_N"/>
</dbReference>
<keyword evidence="9" id="KW-0378">Hydrolase</keyword>
<gene>
    <name evidence="9" type="ORF">FLHAOPAA_00008</name>
</gene>